<reference evidence="2" key="1">
    <citation type="submission" date="2023-03" db="EMBL/GenBank/DDBJ databases">
        <title>Massive genome expansion in bonnet fungi (Mycena s.s.) driven by repeated elements and novel gene families across ecological guilds.</title>
        <authorList>
            <consortium name="Lawrence Berkeley National Laboratory"/>
            <person name="Harder C.B."/>
            <person name="Miyauchi S."/>
            <person name="Viragh M."/>
            <person name="Kuo A."/>
            <person name="Thoen E."/>
            <person name="Andreopoulos B."/>
            <person name="Lu D."/>
            <person name="Skrede I."/>
            <person name="Drula E."/>
            <person name="Henrissat B."/>
            <person name="Morin E."/>
            <person name="Kohler A."/>
            <person name="Barry K."/>
            <person name="LaButti K."/>
            <person name="Morin E."/>
            <person name="Salamov A."/>
            <person name="Lipzen A."/>
            <person name="Mereny Z."/>
            <person name="Hegedus B."/>
            <person name="Baldrian P."/>
            <person name="Stursova M."/>
            <person name="Weitz H."/>
            <person name="Taylor A."/>
            <person name="Grigoriev I.V."/>
            <person name="Nagy L.G."/>
            <person name="Martin F."/>
            <person name="Kauserud H."/>
        </authorList>
    </citation>
    <scope>NUCLEOTIDE SEQUENCE</scope>
    <source>
        <strain evidence="2">CBHHK182m</strain>
    </source>
</reference>
<evidence type="ECO:0000313" key="3">
    <source>
        <dbReference type="Proteomes" id="UP001215598"/>
    </source>
</evidence>
<sequence length="93" mass="10255">VVVRSAGSTVYNYANPVRCFLPNIGVAGDNVTVRFTTDNAGPWFLHYHVDWHLETSLTQVCVSSLSRSRLLNRITAAWDNLCPAYNALGASEL</sequence>
<dbReference type="Pfam" id="PF07731">
    <property type="entry name" value="Cu-oxidase_2"/>
    <property type="match status" value="1"/>
</dbReference>
<dbReference type="SUPFAM" id="SSF49503">
    <property type="entry name" value="Cupredoxins"/>
    <property type="match status" value="1"/>
</dbReference>
<evidence type="ECO:0000259" key="1">
    <source>
        <dbReference type="Pfam" id="PF07731"/>
    </source>
</evidence>
<name>A0AAD7N705_9AGAR</name>
<gene>
    <name evidence="2" type="ORF">B0H16DRAFT_1852082</name>
</gene>
<dbReference type="EMBL" id="JARKIB010000078">
    <property type="protein sequence ID" value="KAJ7747050.1"/>
    <property type="molecule type" value="Genomic_DNA"/>
</dbReference>
<proteinExistence type="predicted"/>
<feature type="non-terminal residue" evidence="2">
    <location>
        <position position="93"/>
    </location>
</feature>
<evidence type="ECO:0000313" key="2">
    <source>
        <dbReference type="EMBL" id="KAJ7747050.1"/>
    </source>
</evidence>
<comment type="caution">
    <text evidence="2">The sequence shown here is derived from an EMBL/GenBank/DDBJ whole genome shotgun (WGS) entry which is preliminary data.</text>
</comment>
<organism evidence="2 3">
    <name type="scientific">Mycena metata</name>
    <dbReference type="NCBI Taxonomy" id="1033252"/>
    <lineage>
        <taxon>Eukaryota</taxon>
        <taxon>Fungi</taxon>
        <taxon>Dikarya</taxon>
        <taxon>Basidiomycota</taxon>
        <taxon>Agaricomycotina</taxon>
        <taxon>Agaricomycetes</taxon>
        <taxon>Agaricomycetidae</taxon>
        <taxon>Agaricales</taxon>
        <taxon>Marasmiineae</taxon>
        <taxon>Mycenaceae</taxon>
        <taxon>Mycena</taxon>
    </lineage>
</organism>
<dbReference type="InterPro" id="IPR008972">
    <property type="entry name" value="Cupredoxin"/>
</dbReference>
<dbReference type="AlphaFoldDB" id="A0AAD7N705"/>
<dbReference type="GO" id="GO:0005507">
    <property type="term" value="F:copper ion binding"/>
    <property type="evidence" value="ECO:0007669"/>
    <property type="project" value="InterPro"/>
</dbReference>
<dbReference type="InterPro" id="IPR011706">
    <property type="entry name" value="Cu-oxidase_C"/>
</dbReference>
<dbReference type="Gene3D" id="2.60.40.420">
    <property type="entry name" value="Cupredoxins - blue copper proteins"/>
    <property type="match status" value="1"/>
</dbReference>
<protein>
    <recommendedName>
        <fullName evidence="1">Plastocyanin-like domain-containing protein</fullName>
    </recommendedName>
</protein>
<accession>A0AAD7N705</accession>
<feature type="domain" description="Plastocyanin-like" evidence="1">
    <location>
        <begin position="5"/>
        <end position="59"/>
    </location>
</feature>
<dbReference type="GO" id="GO:0016491">
    <property type="term" value="F:oxidoreductase activity"/>
    <property type="evidence" value="ECO:0007669"/>
    <property type="project" value="InterPro"/>
</dbReference>
<dbReference type="Proteomes" id="UP001215598">
    <property type="component" value="Unassembled WGS sequence"/>
</dbReference>
<keyword evidence="3" id="KW-1185">Reference proteome</keyword>